<gene>
    <name evidence="2" type="ORF">OH76DRAFT_1485937</name>
</gene>
<dbReference type="Pfam" id="PF18759">
    <property type="entry name" value="Plavaka"/>
    <property type="match status" value="1"/>
</dbReference>
<feature type="compositionally biased region" description="Low complexity" evidence="1">
    <location>
        <begin position="105"/>
        <end position="129"/>
    </location>
</feature>
<accession>A0A371D091</accession>
<dbReference type="AlphaFoldDB" id="A0A371D091"/>
<dbReference type="InterPro" id="IPR041078">
    <property type="entry name" value="Plavaka"/>
</dbReference>
<feature type="compositionally biased region" description="Basic and acidic residues" evidence="1">
    <location>
        <begin position="37"/>
        <end position="49"/>
    </location>
</feature>
<feature type="compositionally biased region" description="Polar residues" evidence="1">
    <location>
        <begin position="160"/>
        <end position="170"/>
    </location>
</feature>
<dbReference type="STRING" id="139420.A0A371D091"/>
<dbReference type="OrthoDB" id="2795925at2759"/>
<feature type="compositionally biased region" description="Pro residues" evidence="1">
    <location>
        <begin position="86"/>
        <end position="104"/>
    </location>
</feature>
<feature type="compositionally biased region" description="Low complexity" evidence="1">
    <location>
        <begin position="1"/>
        <end position="10"/>
    </location>
</feature>
<name>A0A371D091_9APHY</name>
<keyword evidence="3" id="KW-1185">Reference proteome</keyword>
<protein>
    <submittedName>
        <fullName evidence="2">Uncharacterized protein</fullName>
    </submittedName>
</protein>
<evidence type="ECO:0000313" key="2">
    <source>
        <dbReference type="EMBL" id="RDX45971.1"/>
    </source>
</evidence>
<organism evidence="2 3">
    <name type="scientific">Lentinus brumalis</name>
    <dbReference type="NCBI Taxonomy" id="2498619"/>
    <lineage>
        <taxon>Eukaryota</taxon>
        <taxon>Fungi</taxon>
        <taxon>Dikarya</taxon>
        <taxon>Basidiomycota</taxon>
        <taxon>Agaricomycotina</taxon>
        <taxon>Agaricomycetes</taxon>
        <taxon>Polyporales</taxon>
        <taxon>Polyporaceae</taxon>
        <taxon>Lentinus</taxon>
    </lineage>
</organism>
<dbReference type="Proteomes" id="UP000256964">
    <property type="component" value="Unassembled WGS sequence"/>
</dbReference>
<feature type="region of interest" description="Disordered" evidence="1">
    <location>
        <begin position="1"/>
        <end position="188"/>
    </location>
</feature>
<sequence length="988" mass="110645">MAARQRQRAALSQPATHIVGAPPSFKNPGAPPPPHAQDNRNRTGAERSHGPGGVPPVGNQNIHATGFPHPSAAPMSTFLHTFPSQPAAPAPAAPAPAAPAPAAPAPAARAAAARAAAARTPASHASAAPGGVASHASAAPGGVASHTTAPVAAGVPDGSGASTAQDSATLPSADLPTPGPRGQPRDGAYETVFHPHARRDSVPTRLDYSQPIPLYDITHVNYEPWRPFATRTDYELAEFMLTSGLSRGQATTLFGILNRIAVDPKQLTVKSYDDVQKAWDSAASKQPAFHAENFTVEYEHEAKTYTFQHRDAWDWAESLVTDPLLCGHFVWHSYKQYRGVNGKWVQFIDEPYTAERLYKFESSLPSDGVPLPFVIYADKTRLSSFGTQQAYPIIARLANLPSDIRNSNGHGGGQVVGFLPIVTNEKEKHKAHFVTHKREVWHDAMRLALKKVIEYCRKGKKVLCGDGIWRRFFPLILMCVADYEEQAVMTLIRGVNGLFPCPVCLVPAEEQAELGLAPLYPLRNQEQAKEIVLNATLSARQKEERLKKISIRDVPNVFWEVNWSDPHDTNSFDRLHAYHTGLFSAHLLPEYQELVLANTPAVEMVHDQVDAIPRWAELFHPTDVATFKFSDGSNLRKAERPKKSFNFPKGHTHQHTTTDIRAKGVTKNYNTKPSERAHGLIKDIYAERTNFKNVEEQLSRIEHQFVVGKFTRYQLDFLDELLAPPVAPKEDEDDLRQFHHVYIGSHDNSIPLASLRQEHAAEGTFDNLPTRLRAFIGALLQGDHMPHIDAQTMITPYKYMKMSYESVETWQVEVDRLRITPDWYSKPRYDWVLFRGTASKYHFGQLQSVFTCVVDGVIYPIALVTVYDFVYAPRSRVDHELGLVRIRRCQDQYAGSQFIHLGTIIRGALVINDYGLPSTYQYRGTAEEEERYTFFKEVCGITDRRLKAFWKKFHSPDKELPPFDDRLVIDLVDADMFLRLREYFNLDT</sequence>
<evidence type="ECO:0000256" key="1">
    <source>
        <dbReference type="SAM" id="MobiDB-lite"/>
    </source>
</evidence>
<evidence type="ECO:0000313" key="3">
    <source>
        <dbReference type="Proteomes" id="UP000256964"/>
    </source>
</evidence>
<dbReference type="EMBL" id="KZ857432">
    <property type="protein sequence ID" value="RDX45971.1"/>
    <property type="molecule type" value="Genomic_DNA"/>
</dbReference>
<proteinExistence type="predicted"/>
<reference evidence="2 3" key="1">
    <citation type="journal article" date="2018" name="Biotechnol. Biofuels">
        <title>Integrative visual omics of the white-rot fungus Polyporus brumalis exposes the biotechnological potential of its oxidative enzymes for delignifying raw plant biomass.</title>
        <authorList>
            <person name="Miyauchi S."/>
            <person name="Rancon A."/>
            <person name="Drula E."/>
            <person name="Hage H."/>
            <person name="Chaduli D."/>
            <person name="Favel A."/>
            <person name="Grisel S."/>
            <person name="Henrissat B."/>
            <person name="Herpoel-Gimbert I."/>
            <person name="Ruiz-Duenas F.J."/>
            <person name="Chevret D."/>
            <person name="Hainaut M."/>
            <person name="Lin J."/>
            <person name="Wang M."/>
            <person name="Pangilinan J."/>
            <person name="Lipzen A."/>
            <person name="Lesage-Meessen L."/>
            <person name="Navarro D."/>
            <person name="Riley R."/>
            <person name="Grigoriev I.V."/>
            <person name="Zhou S."/>
            <person name="Raouche S."/>
            <person name="Rosso M.N."/>
        </authorList>
    </citation>
    <scope>NUCLEOTIDE SEQUENCE [LARGE SCALE GENOMIC DNA]</scope>
    <source>
        <strain evidence="2 3">BRFM 1820</strain>
    </source>
</reference>